<reference evidence="1 2" key="1">
    <citation type="submission" date="2013-11" db="EMBL/GenBank/DDBJ databases">
        <title>Metagenomic analysis of a methanogenic consortium involved in long chain n-alkane degradation.</title>
        <authorList>
            <person name="Davidova I.A."/>
            <person name="Callaghan A.V."/>
            <person name="Wawrik B."/>
            <person name="Pruitt S."/>
            <person name="Marks C."/>
            <person name="Duncan K.E."/>
            <person name="Suflita J.M."/>
        </authorList>
    </citation>
    <scope>NUCLEOTIDE SEQUENCE [LARGE SCALE GENOMIC DNA]</scope>
    <source>
        <strain evidence="1 2">SPR</strain>
    </source>
</reference>
<dbReference type="Proteomes" id="UP000032233">
    <property type="component" value="Unassembled WGS sequence"/>
</dbReference>
<comment type="caution">
    <text evidence="1">The sequence shown here is derived from an EMBL/GenBank/DDBJ whole genome shotgun (WGS) entry which is preliminary data.</text>
</comment>
<dbReference type="EMBL" id="AZAC01000001">
    <property type="protein sequence ID" value="KIX16027.1"/>
    <property type="molecule type" value="Genomic_DNA"/>
</dbReference>
<dbReference type="STRING" id="1429043.X474_00300"/>
<proteinExistence type="predicted"/>
<dbReference type="InParanoid" id="A0A0D2GN38"/>
<dbReference type="AlphaFoldDB" id="A0A0D2GN38"/>
<evidence type="ECO:0000313" key="1">
    <source>
        <dbReference type="EMBL" id="KIX16027.1"/>
    </source>
</evidence>
<organism evidence="1 2">
    <name type="scientific">Dethiosulfatarculus sandiegensis</name>
    <dbReference type="NCBI Taxonomy" id="1429043"/>
    <lineage>
        <taxon>Bacteria</taxon>
        <taxon>Pseudomonadati</taxon>
        <taxon>Thermodesulfobacteriota</taxon>
        <taxon>Desulfarculia</taxon>
        <taxon>Desulfarculales</taxon>
        <taxon>Desulfarculaceae</taxon>
        <taxon>Dethiosulfatarculus</taxon>
    </lineage>
</organism>
<gene>
    <name evidence="1" type="ORF">X474_00300</name>
</gene>
<protein>
    <submittedName>
        <fullName evidence="1">Uncharacterized protein</fullName>
    </submittedName>
</protein>
<keyword evidence="2" id="KW-1185">Reference proteome</keyword>
<sequence length="55" mass="6263">MIDHSRTPLFGFMLFLPFQAQNQYALVFMVPMPPLGHERTGIACTPLNRLGLRAF</sequence>
<name>A0A0D2GN38_9BACT</name>
<evidence type="ECO:0000313" key="2">
    <source>
        <dbReference type="Proteomes" id="UP000032233"/>
    </source>
</evidence>
<accession>A0A0D2GN38</accession>